<dbReference type="InterPro" id="IPR009081">
    <property type="entry name" value="PP-bd_ACP"/>
</dbReference>
<dbReference type="Proteomes" id="UP001049518">
    <property type="component" value="Chromosome"/>
</dbReference>
<dbReference type="SUPFAM" id="SSF47336">
    <property type="entry name" value="ACP-like"/>
    <property type="match status" value="1"/>
</dbReference>
<protein>
    <submittedName>
        <fullName evidence="2">Acyl carrier protein</fullName>
    </submittedName>
</protein>
<evidence type="ECO:0000259" key="1">
    <source>
        <dbReference type="PROSITE" id="PS50075"/>
    </source>
</evidence>
<dbReference type="RefSeq" id="WP_231335007.1">
    <property type="nucleotide sequence ID" value="NZ_CP059572.1"/>
</dbReference>
<feature type="domain" description="Carrier" evidence="1">
    <location>
        <begin position="5"/>
        <end position="81"/>
    </location>
</feature>
<reference evidence="2" key="1">
    <citation type="submission" date="2020-07" db="EMBL/GenBank/DDBJ databases">
        <authorList>
            <person name="Tarantini F.S."/>
            <person name="Hong K.W."/>
            <person name="Chan K.G."/>
        </authorList>
    </citation>
    <scope>NUCLEOTIDE SEQUENCE</scope>
    <source>
        <strain evidence="2">32-07</strain>
    </source>
</reference>
<gene>
    <name evidence="2" type="ORF">AGRA3207_002729</name>
</gene>
<dbReference type="Pfam" id="PF00550">
    <property type="entry name" value="PP-binding"/>
    <property type="match status" value="1"/>
</dbReference>
<dbReference type="EMBL" id="CP059572">
    <property type="protein sequence ID" value="QXJ21829.1"/>
    <property type="molecule type" value="Genomic_DNA"/>
</dbReference>
<dbReference type="Gene3D" id="1.10.1200.10">
    <property type="entry name" value="ACP-like"/>
    <property type="match status" value="1"/>
</dbReference>
<evidence type="ECO:0000313" key="3">
    <source>
        <dbReference type="Proteomes" id="UP001049518"/>
    </source>
</evidence>
<organism evidence="2 3">
    <name type="scientific">Actinomadura graeca</name>
    <dbReference type="NCBI Taxonomy" id="2750812"/>
    <lineage>
        <taxon>Bacteria</taxon>
        <taxon>Bacillati</taxon>
        <taxon>Actinomycetota</taxon>
        <taxon>Actinomycetes</taxon>
        <taxon>Streptosporangiales</taxon>
        <taxon>Thermomonosporaceae</taxon>
        <taxon>Actinomadura</taxon>
    </lineage>
</organism>
<name>A0ABX8QUE6_9ACTN</name>
<dbReference type="InterPro" id="IPR036736">
    <property type="entry name" value="ACP-like_sf"/>
</dbReference>
<accession>A0ABX8QUE6</accession>
<proteinExistence type="predicted"/>
<dbReference type="PROSITE" id="PS50075">
    <property type="entry name" value="CARRIER"/>
    <property type="match status" value="1"/>
</dbReference>
<sequence>MAEPRLTYEELAEIVARCTGVTVEPAALEPPTVRFEELDVDSLGVLSIVAELERRHRLVLGPDAEDTTTPRELLNLVNDLAANGE</sequence>
<keyword evidence="3" id="KW-1185">Reference proteome</keyword>
<evidence type="ECO:0000313" key="2">
    <source>
        <dbReference type="EMBL" id="QXJ21829.1"/>
    </source>
</evidence>